<dbReference type="InterPro" id="IPR010754">
    <property type="entry name" value="OPA3-like"/>
</dbReference>
<accession>A0A2U9R818</accession>
<gene>
    <name evidence="2" type="ORF">C5L36_0D02860</name>
</gene>
<feature type="transmembrane region" description="Helical" evidence="1">
    <location>
        <begin position="79"/>
        <end position="98"/>
    </location>
</feature>
<dbReference type="GeneID" id="40385373"/>
<organism evidence="2 3">
    <name type="scientific">Pichia kudriavzevii</name>
    <name type="common">Yeast</name>
    <name type="synonym">Issatchenkia orientalis</name>
    <dbReference type="NCBI Taxonomy" id="4909"/>
    <lineage>
        <taxon>Eukaryota</taxon>
        <taxon>Fungi</taxon>
        <taxon>Dikarya</taxon>
        <taxon>Ascomycota</taxon>
        <taxon>Saccharomycotina</taxon>
        <taxon>Pichiomycetes</taxon>
        <taxon>Pichiales</taxon>
        <taxon>Pichiaceae</taxon>
        <taxon>Pichia</taxon>
    </lineage>
</organism>
<proteinExistence type="predicted"/>
<keyword evidence="1" id="KW-1133">Transmembrane helix</keyword>
<evidence type="ECO:0000313" key="3">
    <source>
        <dbReference type="Proteomes" id="UP000249293"/>
    </source>
</evidence>
<dbReference type="VEuPathDB" id="FungiDB:C5L36_0D02860"/>
<dbReference type="Proteomes" id="UP000249293">
    <property type="component" value="Chromosome 4"/>
</dbReference>
<evidence type="ECO:0008006" key="4">
    <source>
        <dbReference type="Google" id="ProtNLM"/>
    </source>
</evidence>
<dbReference type="Pfam" id="PF07047">
    <property type="entry name" value="OPA3"/>
    <property type="match status" value="1"/>
</dbReference>
<dbReference type="AlphaFoldDB" id="A0A2U9R818"/>
<name>A0A2U9R818_PICKU</name>
<reference evidence="2 3" key="1">
    <citation type="submission" date="2018-06" db="EMBL/GenBank/DDBJ databases">
        <title>Population genomics shows no distinction between pathogenic Candida krusei and environmental Pichia kudriavzevii: One species, four names.</title>
        <authorList>
            <person name="Douglass A.P."/>
            <person name="Offei B."/>
            <person name="Braun-Galleani S."/>
            <person name="Coughlan A.Y."/>
            <person name="Martos A."/>
            <person name="Ortiz-Merino R.A."/>
            <person name="Byrne K.P."/>
            <person name="Wolfe K.H."/>
        </authorList>
    </citation>
    <scope>NUCLEOTIDE SEQUENCE [LARGE SCALE GENOMIC DNA]</scope>
    <source>
        <strain evidence="2 3">CBS573</strain>
    </source>
</reference>
<evidence type="ECO:0000313" key="2">
    <source>
        <dbReference type="EMBL" id="AWU77544.1"/>
    </source>
</evidence>
<dbReference type="EMBL" id="CP028776">
    <property type="protein sequence ID" value="AWU77544.1"/>
    <property type="molecule type" value="Genomic_DNA"/>
</dbReference>
<sequence>MEKTTIDIKSSRSERTTLCLDMGLPLRLLTLFVRRLTWPVSVGIAAVARRDAHFRNMCLKAAQVDDRVRFRHKDDVHHGAALISEFLLYVIVTVFMAVESLRNRQQREEMKYRIQRLEELIYKGSNDSRDSLLKR</sequence>
<keyword evidence="1" id="KW-0812">Transmembrane</keyword>
<keyword evidence="3" id="KW-1185">Reference proteome</keyword>
<evidence type="ECO:0000256" key="1">
    <source>
        <dbReference type="SAM" id="Phobius"/>
    </source>
</evidence>
<protein>
    <recommendedName>
        <fullName evidence="4">Optic atrophy 3 protein</fullName>
    </recommendedName>
</protein>
<dbReference type="KEGG" id="pkz:C5L36_0D02860"/>
<keyword evidence="1" id="KW-0472">Membrane</keyword>
<dbReference type="RefSeq" id="XP_029323021.1">
    <property type="nucleotide sequence ID" value="XM_029467161.1"/>
</dbReference>